<accession>A0A3P5Y2B6</accession>
<gene>
    <name evidence="1" type="ORF">BRAA09T38897Z</name>
</gene>
<dbReference type="AlphaFoldDB" id="A0A3P5Y2B6"/>
<organism evidence="1">
    <name type="scientific">Brassica campestris</name>
    <name type="common">Field mustard</name>
    <dbReference type="NCBI Taxonomy" id="3711"/>
    <lineage>
        <taxon>Eukaryota</taxon>
        <taxon>Viridiplantae</taxon>
        <taxon>Streptophyta</taxon>
        <taxon>Embryophyta</taxon>
        <taxon>Tracheophyta</taxon>
        <taxon>Spermatophyta</taxon>
        <taxon>Magnoliopsida</taxon>
        <taxon>eudicotyledons</taxon>
        <taxon>Gunneridae</taxon>
        <taxon>Pentapetalae</taxon>
        <taxon>rosids</taxon>
        <taxon>malvids</taxon>
        <taxon>Brassicales</taxon>
        <taxon>Brassicaceae</taxon>
        <taxon>Brassiceae</taxon>
        <taxon>Brassica</taxon>
    </lineage>
</organism>
<protein>
    <submittedName>
        <fullName evidence="1">Uncharacterized protein</fullName>
    </submittedName>
</protein>
<sequence>MDLDVFALNVWIYISKGRRETSRMTVEMITMMVSSLRILWRSQP</sequence>
<dbReference type="EMBL" id="LR031568">
    <property type="protein sequence ID" value="VDC61286.1"/>
    <property type="molecule type" value="Genomic_DNA"/>
</dbReference>
<proteinExistence type="predicted"/>
<reference evidence="1" key="1">
    <citation type="submission" date="2018-11" db="EMBL/GenBank/DDBJ databases">
        <authorList>
            <consortium name="Genoscope - CEA"/>
            <person name="William W."/>
        </authorList>
    </citation>
    <scope>NUCLEOTIDE SEQUENCE</scope>
</reference>
<name>A0A3P5Y2B6_BRACM</name>
<evidence type="ECO:0000313" key="1">
    <source>
        <dbReference type="EMBL" id="VDC61286.1"/>
    </source>
</evidence>